<comment type="cofactor">
    <cofactor evidence="1 6">
        <name>heme</name>
        <dbReference type="ChEBI" id="CHEBI:30413"/>
    </cofactor>
</comment>
<dbReference type="PROSITE" id="PS00086">
    <property type="entry name" value="CYTOCHROME_P450"/>
    <property type="match status" value="1"/>
</dbReference>
<comment type="similarity">
    <text evidence="2 7">Belongs to the cytochrome P450 family.</text>
</comment>
<dbReference type="Ensembl" id="ENSSORT00005054060.1">
    <property type="protein sequence ID" value="ENSSORP00005052808.1"/>
    <property type="gene ID" value="ENSSORG00005023735.1"/>
</dbReference>
<evidence type="ECO:0000256" key="7">
    <source>
        <dbReference type="RuleBase" id="RU000461"/>
    </source>
</evidence>
<evidence type="ECO:0000313" key="8">
    <source>
        <dbReference type="Ensembl" id="ENSSORP00005052808.1"/>
    </source>
</evidence>
<organism evidence="8 9">
    <name type="scientific">Sphaeramia orbicularis</name>
    <name type="common">orbiculate cardinalfish</name>
    <dbReference type="NCBI Taxonomy" id="375764"/>
    <lineage>
        <taxon>Eukaryota</taxon>
        <taxon>Metazoa</taxon>
        <taxon>Chordata</taxon>
        <taxon>Craniata</taxon>
        <taxon>Vertebrata</taxon>
        <taxon>Euteleostomi</taxon>
        <taxon>Actinopterygii</taxon>
        <taxon>Neopterygii</taxon>
        <taxon>Teleostei</taxon>
        <taxon>Neoteleostei</taxon>
        <taxon>Acanthomorphata</taxon>
        <taxon>Gobiaria</taxon>
        <taxon>Kurtiformes</taxon>
        <taxon>Apogonoidei</taxon>
        <taxon>Apogonidae</taxon>
        <taxon>Apogoninae</taxon>
        <taxon>Sphaeramia</taxon>
    </lineage>
</organism>
<dbReference type="AlphaFoldDB" id="A0A673CL79"/>
<evidence type="ECO:0000256" key="3">
    <source>
        <dbReference type="ARBA" id="ARBA00022617"/>
    </source>
</evidence>
<dbReference type="Gene3D" id="1.10.630.10">
    <property type="entry name" value="Cytochrome P450"/>
    <property type="match status" value="1"/>
</dbReference>
<dbReference type="InterPro" id="IPR001128">
    <property type="entry name" value="Cyt_P450"/>
</dbReference>
<dbReference type="GO" id="GO:0006082">
    <property type="term" value="P:organic acid metabolic process"/>
    <property type="evidence" value="ECO:0007669"/>
    <property type="project" value="TreeGrafter"/>
</dbReference>
<accession>A0A673CL79</accession>
<dbReference type="GO" id="GO:0005506">
    <property type="term" value="F:iron ion binding"/>
    <property type="evidence" value="ECO:0007669"/>
    <property type="project" value="InterPro"/>
</dbReference>
<keyword evidence="7" id="KW-0560">Oxidoreductase</keyword>
<dbReference type="InterPro" id="IPR036396">
    <property type="entry name" value="Cyt_P450_sf"/>
</dbReference>
<reference evidence="8" key="3">
    <citation type="submission" date="2025-09" db="UniProtKB">
        <authorList>
            <consortium name="Ensembl"/>
        </authorList>
    </citation>
    <scope>IDENTIFICATION</scope>
</reference>
<name>A0A673CL79_9TELE</name>
<dbReference type="Pfam" id="PF00067">
    <property type="entry name" value="p450"/>
    <property type="match status" value="1"/>
</dbReference>
<dbReference type="InterPro" id="IPR050182">
    <property type="entry name" value="Cytochrome_P450_fam2"/>
</dbReference>
<evidence type="ECO:0000256" key="6">
    <source>
        <dbReference type="PIRSR" id="PIRSR602401-1"/>
    </source>
</evidence>
<dbReference type="GO" id="GO:0016712">
    <property type="term" value="F:oxidoreductase activity, acting on paired donors, with incorporation or reduction of molecular oxygen, reduced flavin or flavoprotein as one donor, and incorporation of one atom of oxygen"/>
    <property type="evidence" value="ECO:0007669"/>
    <property type="project" value="TreeGrafter"/>
</dbReference>
<dbReference type="PANTHER" id="PTHR24300">
    <property type="entry name" value="CYTOCHROME P450 508A4-RELATED"/>
    <property type="match status" value="1"/>
</dbReference>
<dbReference type="Proteomes" id="UP000472271">
    <property type="component" value="Chromosome 24"/>
</dbReference>
<keyword evidence="9" id="KW-1185">Reference proteome</keyword>
<proteinExistence type="inferred from homology"/>
<protein>
    <submittedName>
        <fullName evidence="8">Cytochrome P450 2K1-like</fullName>
    </submittedName>
</protein>
<sequence>MSRDRKNLPFTDAVIHETQRLANIVPMALPHKTSEDVTFQGYFIKKGTTVYPLLTSVLYDESEWEKPYSFNPAHFLDKDGKFVKRDAFMPFSAGRRICLGESLARMELFLFFTSILQHFRFTPPPGVKEEDLDLTPQVGFTLSPSLHKICAVCRM</sequence>
<evidence type="ECO:0000313" key="9">
    <source>
        <dbReference type="Proteomes" id="UP000472271"/>
    </source>
</evidence>
<dbReference type="GO" id="GO:0006805">
    <property type="term" value="P:xenobiotic metabolic process"/>
    <property type="evidence" value="ECO:0007669"/>
    <property type="project" value="TreeGrafter"/>
</dbReference>
<dbReference type="PANTHER" id="PTHR24300:SF319">
    <property type="entry name" value="CYTOCHROME P450, FAMILY 2, SUBFAMILY AC, POLYPEPTIDE 1"/>
    <property type="match status" value="1"/>
</dbReference>
<keyword evidence="7" id="KW-0503">Monooxygenase</keyword>
<keyword evidence="4 6" id="KW-0479">Metal-binding</keyword>
<feature type="binding site" description="axial binding residue" evidence="6">
    <location>
        <position position="98"/>
    </location>
    <ligand>
        <name>heme</name>
        <dbReference type="ChEBI" id="CHEBI:30413"/>
    </ligand>
    <ligandPart>
        <name>Fe</name>
        <dbReference type="ChEBI" id="CHEBI:18248"/>
    </ligandPart>
</feature>
<evidence type="ECO:0000256" key="1">
    <source>
        <dbReference type="ARBA" id="ARBA00001971"/>
    </source>
</evidence>
<dbReference type="PRINTS" id="PR00463">
    <property type="entry name" value="EP450I"/>
</dbReference>
<evidence type="ECO:0000256" key="5">
    <source>
        <dbReference type="ARBA" id="ARBA00023004"/>
    </source>
</evidence>
<keyword evidence="3 6" id="KW-0349">Heme</keyword>
<keyword evidence="5 6" id="KW-0408">Iron</keyword>
<dbReference type="InterPro" id="IPR002401">
    <property type="entry name" value="Cyt_P450_E_grp-I"/>
</dbReference>
<dbReference type="GO" id="GO:0005737">
    <property type="term" value="C:cytoplasm"/>
    <property type="evidence" value="ECO:0007669"/>
    <property type="project" value="TreeGrafter"/>
</dbReference>
<dbReference type="InterPro" id="IPR017972">
    <property type="entry name" value="Cyt_P450_CS"/>
</dbReference>
<gene>
    <name evidence="8" type="primary">LOC115415641</name>
</gene>
<dbReference type="SUPFAM" id="SSF48264">
    <property type="entry name" value="Cytochrome P450"/>
    <property type="match status" value="1"/>
</dbReference>
<reference evidence="8" key="1">
    <citation type="submission" date="2019-06" db="EMBL/GenBank/DDBJ databases">
        <authorList>
            <consortium name="Wellcome Sanger Institute Data Sharing"/>
        </authorList>
    </citation>
    <scope>NUCLEOTIDE SEQUENCE [LARGE SCALE GENOMIC DNA]</scope>
</reference>
<evidence type="ECO:0000256" key="4">
    <source>
        <dbReference type="ARBA" id="ARBA00022723"/>
    </source>
</evidence>
<reference evidence="8" key="2">
    <citation type="submission" date="2025-08" db="UniProtKB">
        <authorList>
            <consortium name="Ensembl"/>
        </authorList>
    </citation>
    <scope>IDENTIFICATION</scope>
</reference>
<dbReference type="GO" id="GO:0020037">
    <property type="term" value="F:heme binding"/>
    <property type="evidence" value="ECO:0007669"/>
    <property type="project" value="InterPro"/>
</dbReference>
<dbReference type="PRINTS" id="PR00385">
    <property type="entry name" value="P450"/>
</dbReference>
<evidence type="ECO:0000256" key="2">
    <source>
        <dbReference type="ARBA" id="ARBA00010617"/>
    </source>
</evidence>